<dbReference type="InterPro" id="IPR057980">
    <property type="entry name" value="TPR_INTS8"/>
</dbReference>
<keyword evidence="8" id="KW-1185">Reference proteome</keyword>
<reference evidence="7 8" key="1">
    <citation type="submission" date="2024-07" db="EMBL/GenBank/DDBJ databases">
        <title>Chromosome-level genome assembly of the water stick insect Ranatra chinensis (Heteroptera: Nepidae).</title>
        <authorList>
            <person name="Liu X."/>
        </authorList>
    </citation>
    <scope>NUCLEOTIDE SEQUENCE [LARGE SCALE GENOMIC DNA]</scope>
    <source>
        <strain evidence="7">Cailab_2021Rc</strain>
        <tissue evidence="7">Muscle</tissue>
    </source>
</reference>
<feature type="non-terminal residue" evidence="7">
    <location>
        <position position="1"/>
    </location>
</feature>
<name>A0ABD0XYW5_9HEMI</name>
<gene>
    <name evidence="7" type="ORF">AAG570_006134</name>
</gene>
<comment type="caution">
    <text evidence="7">The sequence shown here is derived from an EMBL/GenBank/DDBJ whole genome shotgun (WGS) entry which is preliminary data.</text>
</comment>
<dbReference type="Proteomes" id="UP001558652">
    <property type="component" value="Unassembled WGS sequence"/>
</dbReference>
<evidence type="ECO:0000256" key="3">
    <source>
        <dbReference type="ARBA" id="ARBA00007147"/>
    </source>
</evidence>
<evidence type="ECO:0000313" key="8">
    <source>
        <dbReference type="Proteomes" id="UP001558652"/>
    </source>
</evidence>
<feature type="domain" description="INTS8 TPR repeats" evidence="6">
    <location>
        <begin position="1"/>
        <end position="149"/>
    </location>
</feature>
<dbReference type="AlphaFoldDB" id="A0ABD0XYW5"/>
<dbReference type="Pfam" id="PF25756">
    <property type="entry name" value="TPR_INTS8"/>
    <property type="match status" value="1"/>
</dbReference>
<comment type="similarity">
    <text evidence="3">Belongs to the Integrator subunit 8 family.</text>
</comment>
<dbReference type="InterPro" id="IPR038751">
    <property type="entry name" value="INTS8"/>
</dbReference>
<organism evidence="7 8">
    <name type="scientific">Ranatra chinensis</name>
    <dbReference type="NCBI Taxonomy" id="642074"/>
    <lineage>
        <taxon>Eukaryota</taxon>
        <taxon>Metazoa</taxon>
        <taxon>Ecdysozoa</taxon>
        <taxon>Arthropoda</taxon>
        <taxon>Hexapoda</taxon>
        <taxon>Insecta</taxon>
        <taxon>Pterygota</taxon>
        <taxon>Neoptera</taxon>
        <taxon>Paraneoptera</taxon>
        <taxon>Hemiptera</taxon>
        <taxon>Heteroptera</taxon>
        <taxon>Panheteroptera</taxon>
        <taxon>Nepomorpha</taxon>
        <taxon>Nepidae</taxon>
        <taxon>Ranatrinae</taxon>
        <taxon>Ranatra</taxon>
    </lineage>
</organism>
<proteinExistence type="inferred from homology"/>
<accession>A0ABD0XYW5</accession>
<dbReference type="PANTHER" id="PTHR13350:SF1">
    <property type="entry name" value="INTEGRATOR COMPLEX SUBUNIT 8"/>
    <property type="match status" value="1"/>
</dbReference>
<evidence type="ECO:0000256" key="2">
    <source>
        <dbReference type="ARBA" id="ARBA00004286"/>
    </source>
</evidence>
<sequence length="151" mass="17511">NNNFSAALKFYLKAAIAGTDYFSRPIARNIVEDHIFKRMIKCCSQVQCHTQAAVLCQFLEDVDYATAFKSLSESWCADAMDTYFDCVWDITVLEFLINLYSKRGEHYRKQRVIGIIGLLELNSNNNDEIKREAENIRKAKFLRSMAKQYIC</sequence>
<evidence type="ECO:0000313" key="7">
    <source>
        <dbReference type="EMBL" id="KAL1115845.1"/>
    </source>
</evidence>
<comment type="subcellular location">
    <subcellularLocation>
        <location evidence="2">Chromosome</location>
    </subcellularLocation>
    <subcellularLocation>
        <location evidence="1">Nucleus</location>
    </subcellularLocation>
</comment>
<dbReference type="PANTHER" id="PTHR13350">
    <property type="entry name" value="INTEGRATOR COMPLEX SUBUNIT 8"/>
    <property type="match status" value="1"/>
</dbReference>
<evidence type="ECO:0000256" key="4">
    <source>
        <dbReference type="ARBA" id="ARBA00022454"/>
    </source>
</evidence>
<protein>
    <recommendedName>
        <fullName evidence="6">INTS8 TPR repeats domain-containing protein</fullName>
    </recommendedName>
</protein>
<evidence type="ECO:0000256" key="5">
    <source>
        <dbReference type="ARBA" id="ARBA00023242"/>
    </source>
</evidence>
<dbReference type="GO" id="GO:0005694">
    <property type="term" value="C:chromosome"/>
    <property type="evidence" value="ECO:0007669"/>
    <property type="project" value="UniProtKB-SubCell"/>
</dbReference>
<evidence type="ECO:0000259" key="6">
    <source>
        <dbReference type="Pfam" id="PF25756"/>
    </source>
</evidence>
<keyword evidence="5" id="KW-0539">Nucleus</keyword>
<dbReference type="EMBL" id="JBFDAA010000019">
    <property type="protein sequence ID" value="KAL1115845.1"/>
    <property type="molecule type" value="Genomic_DNA"/>
</dbReference>
<dbReference type="GO" id="GO:0005634">
    <property type="term" value="C:nucleus"/>
    <property type="evidence" value="ECO:0007669"/>
    <property type="project" value="UniProtKB-SubCell"/>
</dbReference>
<keyword evidence="4" id="KW-0158">Chromosome</keyword>
<evidence type="ECO:0000256" key="1">
    <source>
        <dbReference type="ARBA" id="ARBA00004123"/>
    </source>
</evidence>